<organism evidence="1 2">
    <name type="scientific">Popillia japonica</name>
    <name type="common">Japanese beetle</name>
    <dbReference type="NCBI Taxonomy" id="7064"/>
    <lineage>
        <taxon>Eukaryota</taxon>
        <taxon>Metazoa</taxon>
        <taxon>Ecdysozoa</taxon>
        <taxon>Arthropoda</taxon>
        <taxon>Hexapoda</taxon>
        <taxon>Insecta</taxon>
        <taxon>Pterygota</taxon>
        <taxon>Neoptera</taxon>
        <taxon>Endopterygota</taxon>
        <taxon>Coleoptera</taxon>
        <taxon>Polyphaga</taxon>
        <taxon>Scarabaeiformia</taxon>
        <taxon>Scarabaeidae</taxon>
        <taxon>Rutelinae</taxon>
        <taxon>Popillia</taxon>
    </lineage>
</organism>
<dbReference type="AlphaFoldDB" id="A0AAW1MTL1"/>
<protein>
    <submittedName>
        <fullName evidence="1">Uncharacterized protein</fullName>
    </submittedName>
</protein>
<name>A0AAW1MTL1_POPJA</name>
<dbReference type="EMBL" id="JASPKY010000025">
    <property type="protein sequence ID" value="KAK9751829.1"/>
    <property type="molecule type" value="Genomic_DNA"/>
</dbReference>
<keyword evidence="2" id="KW-1185">Reference proteome</keyword>
<proteinExistence type="predicted"/>
<dbReference type="Proteomes" id="UP001458880">
    <property type="component" value="Unassembled WGS sequence"/>
</dbReference>
<accession>A0AAW1MTL1</accession>
<sequence>MINLGIENYNWKEFKDPTNACNPKNLAEIPDVSKDQNIQDPDILNKVSTYVCVVLPQFIENKLVVDG</sequence>
<reference evidence="1 2" key="1">
    <citation type="journal article" date="2024" name="BMC Genomics">
        <title>De novo assembly and annotation of Popillia japonica's genome with initial clues to its potential as an invasive pest.</title>
        <authorList>
            <person name="Cucini C."/>
            <person name="Boschi S."/>
            <person name="Funari R."/>
            <person name="Cardaioli E."/>
            <person name="Iannotti N."/>
            <person name="Marturano G."/>
            <person name="Paoli F."/>
            <person name="Bruttini M."/>
            <person name="Carapelli A."/>
            <person name="Frati F."/>
            <person name="Nardi F."/>
        </authorList>
    </citation>
    <scope>NUCLEOTIDE SEQUENCE [LARGE SCALE GENOMIC DNA]</scope>
    <source>
        <strain evidence="1">DMR45628</strain>
    </source>
</reference>
<evidence type="ECO:0000313" key="2">
    <source>
        <dbReference type="Proteomes" id="UP001458880"/>
    </source>
</evidence>
<comment type="caution">
    <text evidence="1">The sequence shown here is derived from an EMBL/GenBank/DDBJ whole genome shotgun (WGS) entry which is preliminary data.</text>
</comment>
<gene>
    <name evidence="1" type="ORF">QE152_g4681</name>
</gene>
<evidence type="ECO:0000313" key="1">
    <source>
        <dbReference type="EMBL" id="KAK9751829.1"/>
    </source>
</evidence>